<dbReference type="AlphaFoldDB" id="A0A168KFQ1"/>
<organism evidence="2 3">
    <name type="scientific">Paenibacillus glacialis</name>
    <dbReference type="NCBI Taxonomy" id="494026"/>
    <lineage>
        <taxon>Bacteria</taxon>
        <taxon>Bacillati</taxon>
        <taxon>Bacillota</taxon>
        <taxon>Bacilli</taxon>
        <taxon>Bacillales</taxon>
        <taxon>Paenibacillaceae</taxon>
        <taxon>Paenibacillus</taxon>
    </lineage>
</organism>
<sequence>MTSINANNENEAQQQYETAVNKAKFFLPLYIVVPIMFWLIFHYSGTAMEWKAFGLGVLGWVIAFFLRGPLSAIVMKMPKEKATTIIVASSGVFEECVRIAVLLLTSMTFSWSLSIGQGWAAIEVLFVIINLIVMVSLAKRTDDKAIQAKEMIQMQGNMNAHPVWGIIERIFASAFHIGCTLLVAKYPWLVVLLIPLHSFVNLSAIKLSKKSMVQTELLIGVIGIITLGVGILVFQ</sequence>
<dbReference type="Pfam" id="PF10086">
    <property type="entry name" value="YhfC"/>
    <property type="match status" value="1"/>
</dbReference>
<dbReference type="EMBL" id="LVJH01000025">
    <property type="protein sequence ID" value="OAB41941.1"/>
    <property type="molecule type" value="Genomic_DNA"/>
</dbReference>
<reference evidence="2 3" key="1">
    <citation type="submission" date="2016-03" db="EMBL/GenBank/DDBJ databases">
        <title>Draft genome sequence of Paenibacillus glacialis DSM 22343.</title>
        <authorList>
            <person name="Shin S.-K."/>
            <person name="Yi H."/>
        </authorList>
    </citation>
    <scope>NUCLEOTIDE SEQUENCE [LARGE SCALE GENOMIC DNA]</scope>
    <source>
        <strain evidence="2 3">DSM 22343</strain>
    </source>
</reference>
<evidence type="ECO:0000313" key="3">
    <source>
        <dbReference type="Proteomes" id="UP000076967"/>
    </source>
</evidence>
<feature type="transmembrane region" description="Helical" evidence="1">
    <location>
        <begin position="217"/>
        <end position="234"/>
    </location>
</feature>
<dbReference type="Proteomes" id="UP000076967">
    <property type="component" value="Unassembled WGS sequence"/>
</dbReference>
<keyword evidence="1" id="KW-1133">Transmembrane helix</keyword>
<keyword evidence="1" id="KW-0812">Transmembrane</keyword>
<protein>
    <recommendedName>
        <fullName evidence="4">YhfC family intramembrane metalloprotease</fullName>
    </recommendedName>
</protein>
<feature type="transmembrane region" description="Helical" evidence="1">
    <location>
        <begin position="25"/>
        <end position="41"/>
    </location>
</feature>
<feature type="transmembrane region" description="Helical" evidence="1">
    <location>
        <begin position="119"/>
        <end position="138"/>
    </location>
</feature>
<dbReference type="InterPro" id="IPR011397">
    <property type="entry name" value="YhfC"/>
</dbReference>
<dbReference type="OrthoDB" id="2587797at2"/>
<evidence type="ECO:0008006" key="4">
    <source>
        <dbReference type="Google" id="ProtNLM"/>
    </source>
</evidence>
<evidence type="ECO:0000313" key="2">
    <source>
        <dbReference type="EMBL" id="OAB41941.1"/>
    </source>
</evidence>
<gene>
    <name evidence="2" type="ORF">PGLA_14035</name>
</gene>
<keyword evidence="3" id="KW-1185">Reference proteome</keyword>
<dbReference type="RefSeq" id="WP_068533727.1">
    <property type="nucleotide sequence ID" value="NZ_LVJH01000025.1"/>
</dbReference>
<feature type="transmembrane region" description="Helical" evidence="1">
    <location>
        <begin position="96"/>
        <end position="113"/>
    </location>
</feature>
<comment type="caution">
    <text evidence="2">The sequence shown here is derived from an EMBL/GenBank/DDBJ whole genome shotgun (WGS) entry which is preliminary data.</text>
</comment>
<accession>A0A168KFQ1</accession>
<feature type="transmembrane region" description="Helical" evidence="1">
    <location>
        <begin position="53"/>
        <end position="75"/>
    </location>
</feature>
<keyword evidence="1" id="KW-0472">Membrane</keyword>
<proteinExistence type="predicted"/>
<evidence type="ECO:0000256" key="1">
    <source>
        <dbReference type="SAM" id="Phobius"/>
    </source>
</evidence>
<name>A0A168KFQ1_9BACL</name>